<dbReference type="Pfam" id="PF12937">
    <property type="entry name" value="F-box-like"/>
    <property type="match status" value="1"/>
</dbReference>
<comment type="caution">
    <text evidence="2">The sequence shown here is derived from an EMBL/GenBank/DDBJ whole genome shotgun (WGS) entry which is preliminary data.</text>
</comment>
<protein>
    <recommendedName>
        <fullName evidence="1">F-box domain-containing protein</fullName>
    </recommendedName>
</protein>
<gene>
    <name evidence="2" type="ORF">FB45DRAFT_899439</name>
</gene>
<dbReference type="EMBL" id="JARKIF010000004">
    <property type="protein sequence ID" value="KAJ7641105.1"/>
    <property type="molecule type" value="Genomic_DNA"/>
</dbReference>
<dbReference type="AlphaFoldDB" id="A0AAD7FV70"/>
<proteinExistence type="predicted"/>
<evidence type="ECO:0000313" key="3">
    <source>
        <dbReference type="Proteomes" id="UP001221142"/>
    </source>
</evidence>
<name>A0AAD7FV70_9AGAR</name>
<dbReference type="Proteomes" id="UP001221142">
    <property type="component" value="Unassembled WGS sequence"/>
</dbReference>
<organism evidence="2 3">
    <name type="scientific">Roridomyces roridus</name>
    <dbReference type="NCBI Taxonomy" id="1738132"/>
    <lineage>
        <taxon>Eukaryota</taxon>
        <taxon>Fungi</taxon>
        <taxon>Dikarya</taxon>
        <taxon>Basidiomycota</taxon>
        <taxon>Agaricomycotina</taxon>
        <taxon>Agaricomycetes</taxon>
        <taxon>Agaricomycetidae</taxon>
        <taxon>Agaricales</taxon>
        <taxon>Marasmiineae</taxon>
        <taxon>Mycenaceae</taxon>
        <taxon>Roridomyces</taxon>
    </lineage>
</organism>
<evidence type="ECO:0000313" key="2">
    <source>
        <dbReference type="EMBL" id="KAJ7641105.1"/>
    </source>
</evidence>
<accession>A0AAD7FV70</accession>
<feature type="domain" description="F-box" evidence="1">
    <location>
        <begin position="106"/>
        <end position="157"/>
    </location>
</feature>
<evidence type="ECO:0000259" key="1">
    <source>
        <dbReference type="Pfam" id="PF12937"/>
    </source>
</evidence>
<keyword evidence="3" id="KW-1185">Reference proteome</keyword>
<dbReference type="InterPro" id="IPR001810">
    <property type="entry name" value="F-box_dom"/>
</dbReference>
<sequence>MATDCPTCSFQGFVPQQILSAQEIAHLRELLRANAQPPDSLSLESTLFELKAELQRCSAELGRYDTEIARLDAASWAVVGQKSAVSTAHATVMSLYQVCNGLRAPIRRLPVEILNRIFQMSSKPYSDPVAVWSRNFAALAPLFTLSQVCARWHDICSGQLPLDVVLQQANGSDLLMDQSYRWRSAVLSGRAADPYRLSKHSMPLLESLELLSDPFQALVPHPNGQADFLTVAPKLTRLVVSGPLLDTIPTHLSQLRVLECVAVDFQAIAEVLRLISGLSAGSTLRLRMVSDRVRSPPTLHPRPSDIQTLAIKICDFTFNSIVGYLMSGLALPRLQTLVFRSLGPLLWPHAPFLALSSRSSFSEHLISLNLWPFAITSAELVQFVSSLRDGEPQLNGGREDPLLTDALLSDLTGHSSSQPLPSLRRFTCHESRLAFTDSVLLDFISSRCRSDDAPAFECSVFWLGGYQRDLDPDVEAQLQELRGDGALVWVFAAEKAEEQDQDGSS</sequence>
<reference evidence="2" key="1">
    <citation type="submission" date="2023-03" db="EMBL/GenBank/DDBJ databases">
        <title>Massive genome expansion in bonnet fungi (Mycena s.s.) driven by repeated elements and novel gene families across ecological guilds.</title>
        <authorList>
            <consortium name="Lawrence Berkeley National Laboratory"/>
            <person name="Harder C.B."/>
            <person name="Miyauchi S."/>
            <person name="Viragh M."/>
            <person name="Kuo A."/>
            <person name="Thoen E."/>
            <person name="Andreopoulos B."/>
            <person name="Lu D."/>
            <person name="Skrede I."/>
            <person name="Drula E."/>
            <person name="Henrissat B."/>
            <person name="Morin E."/>
            <person name="Kohler A."/>
            <person name="Barry K."/>
            <person name="LaButti K."/>
            <person name="Morin E."/>
            <person name="Salamov A."/>
            <person name="Lipzen A."/>
            <person name="Mereny Z."/>
            <person name="Hegedus B."/>
            <person name="Baldrian P."/>
            <person name="Stursova M."/>
            <person name="Weitz H."/>
            <person name="Taylor A."/>
            <person name="Grigoriev I.V."/>
            <person name="Nagy L.G."/>
            <person name="Martin F."/>
            <person name="Kauserud H."/>
        </authorList>
    </citation>
    <scope>NUCLEOTIDE SEQUENCE</scope>
    <source>
        <strain evidence="2">9284</strain>
    </source>
</reference>